<dbReference type="EMBL" id="LAZR01001573">
    <property type="protein sequence ID" value="KKN42564.1"/>
    <property type="molecule type" value="Genomic_DNA"/>
</dbReference>
<proteinExistence type="predicted"/>
<feature type="non-terminal residue" evidence="1">
    <location>
        <position position="121"/>
    </location>
</feature>
<protein>
    <submittedName>
        <fullName evidence="1">Uncharacterized protein</fullName>
    </submittedName>
</protein>
<name>A0A0F9QJA1_9ZZZZ</name>
<sequence length="121" mass="13865">MTWRPYRWDDYNIDLVDSSLVTIGHLNEAHMLAYDWSSFGHGKAVLALHKDSQQALTLLGEEQFYIKVIRAGVHVRDFMVAKDDHGYTVDDQDIDEYVKLILSPLDMFLAQDFCQPETSAG</sequence>
<reference evidence="1" key="1">
    <citation type="journal article" date="2015" name="Nature">
        <title>Complex archaea that bridge the gap between prokaryotes and eukaryotes.</title>
        <authorList>
            <person name="Spang A."/>
            <person name="Saw J.H."/>
            <person name="Jorgensen S.L."/>
            <person name="Zaremba-Niedzwiedzka K."/>
            <person name="Martijn J."/>
            <person name="Lind A.E."/>
            <person name="van Eijk R."/>
            <person name="Schleper C."/>
            <person name="Guy L."/>
            <person name="Ettema T.J."/>
        </authorList>
    </citation>
    <scope>NUCLEOTIDE SEQUENCE</scope>
</reference>
<organism evidence="1">
    <name type="scientific">marine sediment metagenome</name>
    <dbReference type="NCBI Taxonomy" id="412755"/>
    <lineage>
        <taxon>unclassified sequences</taxon>
        <taxon>metagenomes</taxon>
        <taxon>ecological metagenomes</taxon>
    </lineage>
</organism>
<dbReference type="AlphaFoldDB" id="A0A0F9QJA1"/>
<gene>
    <name evidence="1" type="ORF">LCGC14_0712140</name>
</gene>
<evidence type="ECO:0000313" key="1">
    <source>
        <dbReference type="EMBL" id="KKN42564.1"/>
    </source>
</evidence>
<comment type="caution">
    <text evidence="1">The sequence shown here is derived from an EMBL/GenBank/DDBJ whole genome shotgun (WGS) entry which is preliminary data.</text>
</comment>
<accession>A0A0F9QJA1</accession>